<evidence type="ECO:0000256" key="4">
    <source>
        <dbReference type="ARBA" id="ARBA00023027"/>
    </source>
</evidence>
<keyword evidence="6" id="KW-1185">Reference proteome</keyword>
<dbReference type="EMBL" id="PVTJ01000003">
    <property type="protein sequence ID" value="PRY59762.1"/>
    <property type="molecule type" value="Genomic_DNA"/>
</dbReference>
<comment type="similarity">
    <text evidence="1">Belongs to the PdxA family. PdxA2 subfamily.</text>
</comment>
<keyword evidence="2" id="KW-0479">Metal-binding</keyword>
<reference evidence="5 6" key="1">
    <citation type="submission" date="2018-03" db="EMBL/GenBank/DDBJ databases">
        <title>Genomic Encyclopedia of Type Strains, Phase III (KMG-III): the genomes of soil and plant-associated and newly described type strains.</title>
        <authorList>
            <person name="Whitman W."/>
        </authorList>
    </citation>
    <scope>NUCLEOTIDE SEQUENCE [LARGE SCALE GENOMIC DNA]</scope>
    <source>
        <strain evidence="5 6">CGMCC 4.7067</strain>
    </source>
</reference>
<comment type="caution">
    <text evidence="5">The sequence shown here is derived from an EMBL/GenBank/DDBJ whole genome shotgun (WGS) entry which is preliminary data.</text>
</comment>
<evidence type="ECO:0000256" key="3">
    <source>
        <dbReference type="ARBA" id="ARBA00023002"/>
    </source>
</evidence>
<protein>
    <submittedName>
        <fullName evidence="5">4-hydroxythreonine-4-phosphate dehydrogenase</fullName>
    </submittedName>
</protein>
<sequence length="345" mass="36154">MDIPRLAVTQGDVAGIGPEIIARALLEHPDLRERCAPVVVGDADAMRRGARLAGLDPDTVAVIADPADATNDPGLIELVQTGPSLGDIPLGELSAAAGDGAHRFVVRACDLAKEGKVDGIVTPPLNKAAMHLGGHPYPGHTELLAHEFGVQNFSLVLGAGDLYLFHLTTHVSLRQAIEDITPQRTDNVIALAAAFGKALGREHPRIGLAGLNPHAGENRLFGDEDADVLAPAVARAQARGIDAHGPIAADALIPQAVRGKWNLVIACYHDQGHAPFKAVYGDDGVNITVGLPVVRVSVDHGTAFDIAGKGIAREGSLVLAIERAAELAPGWHHVWDQARQVDLQA</sequence>
<evidence type="ECO:0000256" key="1">
    <source>
        <dbReference type="ARBA" id="ARBA00009464"/>
    </source>
</evidence>
<dbReference type="PANTHER" id="PTHR30004">
    <property type="entry name" value="4-HYDROXYTHREONINE-4-PHOSPHATE DEHYDROGENASE"/>
    <property type="match status" value="1"/>
</dbReference>
<evidence type="ECO:0000256" key="2">
    <source>
        <dbReference type="ARBA" id="ARBA00022723"/>
    </source>
</evidence>
<dbReference type="AlphaFoldDB" id="A0A2T0UPA3"/>
<dbReference type="GO" id="GO:0046872">
    <property type="term" value="F:metal ion binding"/>
    <property type="evidence" value="ECO:0007669"/>
    <property type="project" value="UniProtKB-KW"/>
</dbReference>
<dbReference type="InterPro" id="IPR005255">
    <property type="entry name" value="PdxA_fam"/>
</dbReference>
<proteinExistence type="inferred from homology"/>
<dbReference type="PANTHER" id="PTHR30004:SF6">
    <property type="entry name" value="D-THREONATE 4-PHOSPHATE DEHYDROGENASE"/>
    <property type="match status" value="1"/>
</dbReference>
<evidence type="ECO:0000313" key="6">
    <source>
        <dbReference type="Proteomes" id="UP000238176"/>
    </source>
</evidence>
<evidence type="ECO:0000313" key="5">
    <source>
        <dbReference type="EMBL" id="PRY59762.1"/>
    </source>
</evidence>
<dbReference type="Pfam" id="PF04166">
    <property type="entry name" value="PdxA"/>
    <property type="match status" value="1"/>
</dbReference>
<dbReference type="GO" id="GO:0016491">
    <property type="term" value="F:oxidoreductase activity"/>
    <property type="evidence" value="ECO:0007669"/>
    <property type="project" value="UniProtKB-KW"/>
</dbReference>
<keyword evidence="3" id="KW-0560">Oxidoreductase</keyword>
<dbReference type="NCBIfam" id="TIGR00557">
    <property type="entry name" value="pdxA"/>
    <property type="match status" value="1"/>
</dbReference>
<dbReference type="SUPFAM" id="SSF53659">
    <property type="entry name" value="Isocitrate/Isopropylmalate dehydrogenase-like"/>
    <property type="match status" value="1"/>
</dbReference>
<dbReference type="Gene3D" id="3.40.718.10">
    <property type="entry name" value="Isopropylmalate Dehydrogenase"/>
    <property type="match status" value="1"/>
</dbReference>
<dbReference type="OrthoDB" id="9801783at2"/>
<dbReference type="Proteomes" id="UP000238176">
    <property type="component" value="Unassembled WGS sequence"/>
</dbReference>
<keyword evidence="4" id="KW-0520">NAD</keyword>
<dbReference type="RefSeq" id="WP_106363673.1">
    <property type="nucleotide sequence ID" value="NZ_PVTJ01000003.1"/>
</dbReference>
<name>A0A2T0UPA3_9ACTN</name>
<organism evidence="5 6">
    <name type="scientific">Glycomyces artemisiae</name>
    <dbReference type="NCBI Taxonomy" id="1076443"/>
    <lineage>
        <taxon>Bacteria</taxon>
        <taxon>Bacillati</taxon>
        <taxon>Actinomycetota</taxon>
        <taxon>Actinomycetes</taxon>
        <taxon>Glycomycetales</taxon>
        <taxon>Glycomycetaceae</taxon>
        <taxon>Glycomyces</taxon>
    </lineage>
</organism>
<accession>A0A2T0UPA3</accession>
<gene>
    <name evidence="5" type="ORF">B0I28_103236</name>
</gene>
<dbReference type="GO" id="GO:0051287">
    <property type="term" value="F:NAD binding"/>
    <property type="evidence" value="ECO:0007669"/>
    <property type="project" value="InterPro"/>
</dbReference>